<feature type="transmembrane region" description="Helical" evidence="1">
    <location>
        <begin position="12"/>
        <end position="40"/>
    </location>
</feature>
<dbReference type="InterPro" id="IPR058279">
    <property type="entry name" value="DUF7973"/>
</dbReference>
<feature type="transmembrane region" description="Helical" evidence="1">
    <location>
        <begin position="52"/>
        <end position="75"/>
    </location>
</feature>
<evidence type="ECO:0000259" key="2">
    <source>
        <dbReference type="Pfam" id="PF25928"/>
    </source>
</evidence>
<keyword evidence="1" id="KW-1133">Transmembrane helix</keyword>
<proteinExistence type="predicted"/>
<sequence length="278" mass="28886">MGIQTILSAFGGGLFGAAIGALPAFIFTGFIGLIGIAVLASGGSPTILNDVTFGSLFGPHIAFAGGVAAAAFAANKKKYLENGTDILTSLNKFGDSTVLIVGGLFGILGYLLNNLFVSMNLKLDTPGLTVFILGVLARLLFGKTGIFGEKKDSSGEKKKILLDGKTLFFNIVLGFGLGFVISYLVILTQINVLGFCISAALLIFAQMGFEIPTTHHISMVAGYAAIASGNIWIATAFAVLASIVAEIAGRIFNTNCDSHIDPPATTIFVCSAIIFALF</sequence>
<comment type="caution">
    <text evidence="3">The sequence shown here is derived from an EMBL/GenBank/DDBJ whole genome shotgun (WGS) entry which is preliminary data.</text>
</comment>
<name>A0A9X2S6V9_9FIRM</name>
<feature type="domain" description="DUF7973" evidence="2">
    <location>
        <begin position="172"/>
        <end position="275"/>
    </location>
</feature>
<evidence type="ECO:0000313" key="4">
    <source>
        <dbReference type="Proteomes" id="UP001142078"/>
    </source>
</evidence>
<dbReference type="RefSeq" id="WP_042682917.1">
    <property type="nucleotide sequence ID" value="NZ_CABKTM010000049.1"/>
</dbReference>
<gene>
    <name evidence="3" type="ORF">NSA23_08135</name>
</gene>
<feature type="transmembrane region" description="Helical" evidence="1">
    <location>
        <begin position="167"/>
        <end position="186"/>
    </location>
</feature>
<evidence type="ECO:0000256" key="1">
    <source>
        <dbReference type="SAM" id="Phobius"/>
    </source>
</evidence>
<feature type="transmembrane region" description="Helical" evidence="1">
    <location>
        <begin position="192"/>
        <end position="209"/>
    </location>
</feature>
<dbReference type="Pfam" id="PF25928">
    <property type="entry name" value="DUF7973"/>
    <property type="match status" value="2"/>
</dbReference>
<reference evidence="3" key="1">
    <citation type="submission" date="2022-07" db="EMBL/GenBank/DDBJ databases">
        <title>Enhanced cultured diversity of the mouse gut microbiota enables custom-made synthetic communities.</title>
        <authorList>
            <person name="Afrizal A."/>
        </authorList>
    </citation>
    <scope>NUCLEOTIDE SEQUENCE</scope>
    <source>
        <strain evidence="3">DSM 29482</strain>
    </source>
</reference>
<feature type="transmembrane region" description="Helical" evidence="1">
    <location>
        <begin position="128"/>
        <end position="146"/>
    </location>
</feature>
<evidence type="ECO:0000313" key="3">
    <source>
        <dbReference type="EMBL" id="MCR2044087.1"/>
    </source>
</evidence>
<accession>A0A9X2S6V9</accession>
<keyword evidence="4" id="KW-1185">Reference proteome</keyword>
<dbReference type="Proteomes" id="UP001142078">
    <property type="component" value="Unassembled WGS sequence"/>
</dbReference>
<dbReference type="EMBL" id="JANJZL010000004">
    <property type="protein sequence ID" value="MCR2044087.1"/>
    <property type="molecule type" value="Genomic_DNA"/>
</dbReference>
<keyword evidence="1" id="KW-0812">Transmembrane</keyword>
<dbReference type="AlphaFoldDB" id="A0A9X2S6V9"/>
<feature type="transmembrane region" description="Helical" evidence="1">
    <location>
        <begin position="96"/>
        <end position="116"/>
    </location>
</feature>
<keyword evidence="1" id="KW-0472">Membrane</keyword>
<protein>
    <recommendedName>
        <fullName evidence="2">DUF7973 domain-containing protein</fullName>
    </recommendedName>
</protein>
<feature type="domain" description="DUF7973" evidence="2">
    <location>
        <begin position="3"/>
        <end position="151"/>
    </location>
</feature>
<feature type="transmembrane region" description="Helical" evidence="1">
    <location>
        <begin position="221"/>
        <end position="245"/>
    </location>
</feature>
<organism evidence="3 4">
    <name type="scientific">Anaerosalibacter massiliensis</name>
    <dbReference type="NCBI Taxonomy" id="1347392"/>
    <lineage>
        <taxon>Bacteria</taxon>
        <taxon>Bacillati</taxon>
        <taxon>Bacillota</taxon>
        <taxon>Tissierellia</taxon>
        <taxon>Tissierellales</taxon>
        <taxon>Sporanaerobacteraceae</taxon>
        <taxon>Anaerosalibacter</taxon>
    </lineage>
</organism>